<evidence type="ECO:0000256" key="6">
    <source>
        <dbReference type="ARBA" id="ARBA00023136"/>
    </source>
</evidence>
<feature type="transmembrane region" description="Helical" evidence="7">
    <location>
        <begin position="173"/>
        <end position="194"/>
    </location>
</feature>
<evidence type="ECO:0000256" key="5">
    <source>
        <dbReference type="ARBA" id="ARBA00022989"/>
    </source>
</evidence>
<feature type="transmembrane region" description="Helical" evidence="7">
    <location>
        <begin position="65"/>
        <end position="87"/>
    </location>
</feature>
<feature type="domain" description="EamA" evidence="8">
    <location>
        <begin position="6"/>
        <end position="135"/>
    </location>
</feature>
<protein>
    <submittedName>
        <fullName evidence="9">DMT family transporter</fullName>
    </submittedName>
</protein>
<evidence type="ECO:0000256" key="7">
    <source>
        <dbReference type="SAM" id="Phobius"/>
    </source>
</evidence>
<feature type="domain" description="EamA" evidence="8">
    <location>
        <begin position="144"/>
        <end position="276"/>
    </location>
</feature>
<evidence type="ECO:0000256" key="1">
    <source>
        <dbReference type="ARBA" id="ARBA00004651"/>
    </source>
</evidence>
<feature type="transmembrane region" description="Helical" evidence="7">
    <location>
        <begin position="36"/>
        <end position="53"/>
    </location>
</feature>
<keyword evidence="4 7" id="KW-0812">Transmembrane</keyword>
<feature type="transmembrane region" description="Helical" evidence="7">
    <location>
        <begin position="261"/>
        <end position="279"/>
    </location>
</feature>
<accession>A0A9X1WZ10</accession>
<feature type="transmembrane region" description="Helical" evidence="7">
    <location>
        <begin position="206"/>
        <end position="226"/>
    </location>
</feature>
<dbReference type="PANTHER" id="PTHR42920">
    <property type="entry name" value="OS03G0707200 PROTEIN-RELATED"/>
    <property type="match status" value="1"/>
</dbReference>
<dbReference type="InterPro" id="IPR000620">
    <property type="entry name" value="EamA_dom"/>
</dbReference>
<evidence type="ECO:0000313" key="9">
    <source>
        <dbReference type="EMBL" id="MCJ8014794.1"/>
    </source>
</evidence>
<dbReference type="Gene3D" id="1.10.3730.20">
    <property type="match status" value="2"/>
</dbReference>
<dbReference type="GO" id="GO:0005886">
    <property type="term" value="C:plasma membrane"/>
    <property type="evidence" value="ECO:0007669"/>
    <property type="project" value="UniProtKB-SubCell"/>
</dbReference>
<keyword evidence="10" id="KW-1185">Reference proteome</keyword>
<evidence type="ECO:0000256" key="3">
    <source>
        <dbReference type="ARBA" id="ARBA00022475"/>
    </source>
</evidence>
<dbReference type="InterPro" id="IPR051258">
    <property type="entry name" value="Diverse_Substrate_Transporter"/>
</dbReference>
<gene>
    <name evidence="9" type="ORF">MUG84_24225</name>
</gene>
<keyword evidence="6 7" id="KW-0472">Membrane</keyword>
<reference evidence="9" key="1">
    <citation type="submission" date="2022-04" db="EMBL/GenBank/DDBJ databases">
        <title>Paenibacillus mangrovi sp. nov., a novel endophytic bacterium isolated from bark of Kandelia candel.</title>
        <authorList>
            <person name="Tuo L."/>
        </authorList>
    </citation>
    <scope>NUCLEOTIDE SEQUENCE</scope>
    <source>
        <strain evidence="9">KQZ6P-2</strain>
    </source>
</reference>
<dbReference type="PANTHER" id="PTHR42920:SF5">
    <property type="entry name" value="EAMA DOMAIN-CONTAINING PROTEIN"/>
    <property type="match status" value="1"/>
</dbReference>
<dbReference type="AlphaFoldDB" id="A0A9X1WZ10"/>
<evidence type="ECO:0000256" key="4">
    <source>
        <dbReference type="ARBA" id="ARBA00022692"/>
    </source>
</evidence>
<dbReference type="Proteomes" id="UP001139347">
    <property type="component" value="Unassembled WGS sequence"/>
</dbReference>
<comment type="caution">
    <text evidence="9">The sequence shown here is derived from an EMBL/GenBank/DDBJ whole genome shotgun (WGS) entry which is preliminary data.</text>
</comment>
<feature type="transmembrane region" description="Helical" evidence="7">
    <location>
        <begin position="119"/>
        <end position="136"/>
    </location>
</feature>
<comment type="similarity">
    <text evidence="2">Belongs to the EamA transporter family.</text>
</comment>
<feature type="transmembrane region" description="Helical" evidence="7">
    <location>
        <begin position="142"/>
        <end position="161"/>
    </location>
</feature>
<feature type="transmembrane region" description="Helical" evidence="7">
    <location>
        <begin position="238"/>
        <end position="255"/>
    </location>
</feature>
<comment type="subcellular location">
    <subcellularLocation>
        <location evidence="1">Cell membrane</location>
        <topology evidence="1">Multi-pass membrane protein</topology>
    </subcellularLocation>
</comment>
<dbReference type="SUPFAM" id="SSF103481">
    <property type="entry name" value="Multidrug resistance efflux transporter EmrE"/>
    <property type="match status" value="2"/>
</dbReference>
<sequence>MKQYKADLIVLLVTFFWGTSYLFMKLGLDSLQPFNLIALRFGIAFVAAGCLFYKRLLKASRTDLFYSLLLGVLLFGVFASIMLGLQSTSTSNAGFLMSMTVIFVPVLSTVFMKSKLDKRLIIGLILAIVGIGMLTLKPNTTLQSGDAWCILSALFFAIHIITTGRAAKKADSLHVGILQLGVAAVLGLIFTLMFETPRLPDTTSSWISVLALGIVCSAMGFVLQAVAQQYTTPTHTGLIFALEPVVAAVIGICFLKETLTIQGYIGAALVLCGVAFSELDVKKLLDKRKLARGSSYM</sequence>
<evidence type="ECO:0000259" key="8">
    <source>
        <dbReference type="Pfam" id="PF00892"/>
    </source>
</evidence>
<dbReference type="Pfam" id="PF00892">
    <property type="entry name" value="EamA"/>
    <property type="match status" value="2"/>
</dbReference>
<feature type="transmembrane region" description="Helical" evidence="7">
    <location>
        <begin position="7"/>
        <end position="24"/>
    </location>
</feature>
<dbReference type="RefSeq" id="WP_244730191.1">
    <property type="nucleotide sequence ID" value="NZ_JALIRP010000015.1"/>
</dbReference>
<dbReference type="InterPro" id="IPR037185">
    <property type="entry name" value="EmrE-like"/>
</dbReference>
<evidence type="ECO:0000256" key="2">
    <source>
        <dbReference type="ARBA" id="ARBA00007362"/>
    </source>
</evidence>
<evidence type="ECO:0000313" key="10">
    <source>
        <dbReference type="Proteomes" id="UP001139347"/>
    </source>
</evidence>
<name>A0A9X1WZ10_9BACL</name>
<keyword evidence="5 7" id="KW-1133">Transmembrane helix</keyword>
<dbReference type="EMBL" id="JALIRP010000015">
    <property type="protein sequence ID" value="MCJ8014794.1"/>
    <property type="molecule type" value="Genomic_DNA"/>
</dbReference>
<proteinExistence type="inferred from homology"/>
<feature type="transmembrane region" description="Helical" evidence="7">
    <location>
        <begin position="93"/>
        <end position="112"/>
    </location>
</feature>
<keyword evidence="3" id="KW-1003">Cell membrane</keyword>
<organism evidence="9 10">
    <name type="scientific">Paenibacillus mangrovi</name>
    <dbReference type="NCBI Taxonomy" id="2931978"/>
    <lineage>
        <taxon>Bacteria</taxon>
        <taxon>Bacillati</taxon>
        <taxon>Bacillota</taxon>
        <taxon>Bacilli</taxon>
        <taxon>Bacillales</taxon>
        <taxon>Paenibacillaceae</taxon>
        <taxon>Paenibacillus</taxon>
    </lineage>
</organism>